<organism evidence="1 2">
    <name type="scientific">Crucibulum laeve</name>
    <dbReference type="NCBI Taxonomy" id="68775"/>
    <lineage>
        <taxon>Eukaryota</taxon>
        <taxon>Fungi</taxon>
        <taxon>Dikarya</taxon>
        <taxon>Basidiomycota</taxon>
        <taxon>Agaricomycotina</taxon>
        <taxon>Agaricomycetes</taxon>
        <taxon>Agaricomycetidae</taxon>
        <taxon>Agaricales</taxon>
        <taxon>Agaricineae</taxon>
        <taxon>Nidulariaceae</taxon>
        <taxon>Crucibulum</taxon>
    </lineage>
</organism>
<evidence type="ECO:0000313" key="1">
    <source>
        <dbReference type="EMBL" id="TFK32439.1"/>
    </source>
</evidence>
<name>A0A5C3LH64_9AGAR</name>
<reference evidence="1 2" key="1">
    <citation type="journal article" date="2019" name="Nat. Ecol. Evol.">
        <title>Megaphylogeny resolves global patterns of mushroom evolution.</title>
        <authorList>
            <person name="Varga T."/>
            <person name="Krizsan K."/>
            <person name="Foldi C."/>
            <person name="Dima B."/>
            <person name="Sanchez-Garcia M."/>
            <person name="Sanchez-Ramirez S."/>
            <person name="Szollosi G.J."/>
            <person name="Szarkandi J.G."/>
            <person name="Papp V."/>
            <person name="Albert L."/>
            <person name="Andreopoulos W."/>
            <person name="Angelini C."/>
            <person name="Antonin V."/>
            <person name="Barry K.W."/>
            <person name="Bougher N.L."/>
            <person name="Buchanan P."/>
            <person name="Buyck B."/>
            <person name="Bense V."/>
            <person name="Catcheside P."/>
            <person name="Chovatia M."/>
            <person name="Cooper J."/>
            <person name="Damon W."/>
            <person name="Desjardin D."/>
            <person name="Finy P."/>
            <person name="Geml J."/>
            <person name="Haridas S."/>
            <person name="Hughes K."/>
            <person name="Justo A."/>
            <person name="Karasinski D."/>
            <person name="Kautmanova I."/>
            <person name="Kiss B."/>
            <person name="Kocsube S."/>
            <person name="Kotiranta H."/>
            <person name="LaButti K.M."/>
            <person name="Lechner B.E."/>
            <person name="Liimatainen K."/>
            <person name="Lipzen A."/>
            <person name="Lukacs Z."/>
            <person name="Mihaltcheva S."/>
            <person name="Morgado L.N."/>
            <person name="Niskanen T."/>
            <person name="Noordeloos M.E."/>
            <person name="Ohm R.A."/>
            <person name="Ortiz-Santana B."/>
            <person name="Ovrebo C."/>
            <person name="Racz N."/>
            <person name="Riley R."/>
            <person name="Savchenko A."/>
            <person name="Shiryaev A."/>
            <person name="Soop K."/>
            <person name="Spirin V."/>
            <person name="Szebenyi C."/>
            <person name="Tomsovsky M."/>
            <person name="Tulloss R.E."/>
            <person name="Uehling J."/>
            <person name="Grigoriev I.V."/>
            <person name="Vagvolgyi C."/>
            <person name="Papp T."/>
            <person name="Martin F.M."/>
            <person name="Miettinen O."/>
            <person name="Hibbett D.S."/>
            <person name="Nagy L.G."/>
        </authorList>
    </citation>
    <scope>NUCLEOTIDE SEQUENCE [LARGE SCALE GENOMIC DNA]</scope>
    <source>
        <strain evidence="1 2">CBS 166.37</strain>
    </source>
</reference>
<accession>A0A5C3LH64</accession>
<keyword evidence="2" id="KW-1185">Reference proteome</keyword>
<gene>
    <name evidence="1" type="ORF">BDQ12DRAFT_692506</name>
</gene>
<dbReference type="EMBL" id="ML213675">
    <property type="protein sequence ID" value="TFK32439.1"/>
    <property type="molecule type" value="Genomic_DNA"/>
</dbReference>
<dbReference type="AlphaFoldDB" id="A0A5C3LH64"/>
<evidence type="ECO:0000313" key="2">
    <source>
        <dbReference type="Proteomes" id="UP000308652"/>
    </source>
</evidence>
<protein>
    <submittedName>
        <fullName evidence="1">Uncharacterized protein</fullName>
    </submittedName>
</protein>
<proteinExistence type="predicted"/>
<sequence length="74" mass="8452">MFPVFPSSDLFSLSPFILETQSSITHSQIPFQVLIRLRSTRTHTHSLSLNVSVFDLDLSHFYPLRIVVGIFTLC</sequence>
<dbReference type="Proteomes" id="UP000308652">
    <property type="component" value="Unassembled WGS sequence"/>
</dbReference>